<dbReference type="Proteomes" id="UP000178449">
    <property type="component" value="Unassembled WGS sequence"/>
</dbReference>
<dbReference type="PANTHER" id="PTHR43861:SF5">
    <property type="entry name" value="BLL5978 PROTEIN"/>
    <property type="match status" value="1"/>
</dbReference>
<comment type="caution">
    <text evidence="3">The sequence shown here is derived from an EMBL/GenBank/DDBJ whole genome shotgun (WGS) entry which is preliminary data.</text>
</comment>
<dbReference type="EMBL" id="MFNE01000049">
    <property type="protein sequence ID" value="OGG93479.1"/>
    <property type="molecule type" value="Genomic_DNA"/>
</dbReference>
<evidence type="ECO:0008006" key="5">
    <source>
        <dbReference type="Google" id="ProtNLM"/>
    </source>
</evidence>
<reference evidence="3 4" key="1">
    <citation type="journal article" date="2016" name="Nat. Commun.">
        <title>Thousands of microbial genomes shed light on interconnected biogeochemical processes in an aquifer system.</title>
        <authorList>
            <person name="Anantharaman K."/>
            <person name="Brown C.T."/>
            <person name="Hug L.A."/>
            <person name="Sharon I."/>
            <person name="Castelle C.J."/>
            <person name="Probst A.J."/>
            <person name="Thomas B.C."/>
            <person name="Singh A."/>
            <person name="Wilkins M.J."/>
            <person name="Karaoz U."/>
            <person name="Brodie E.L."/>
            <person name="Williams K.H."/>
            <person name="Hubbard S.S."/>
            <person name="Banfield J.F."/>
        </authorList>
    </citation>
    <scope>NUCLEOTIDE SEQUENCE [LARGE SCALE GENOMIC DNA]</scope>
</reference>
<dbReference type="InterPro" id="IPR013630">
    <property type="entry name" value="Methyltransf_Zn-bd_dom_put"/>
</dbReference>
<dbReference type="Pfam" id="PF08421">
    <property type="entry name" value="Methyltransf_13"/>
    <property type="match status" value="1"/>
</dbReference>
<evidence type="ECO:0000313" key="4">
    <source>
        <dbReference type="Proteomes" id="UP000178449"/>
    </source>
</evidence>
<name>A0A1F6G5U4_9PROT</name>
<evidence type="ECO:0000313" key="3">
    <source>
        <dbReference type="EMBL" id="OGG93479.1"/>
    </source>
</evidence>
<gene>
    <name evidence="3" type="ORF">A2527_01705</name>
</gene>
<dbReference type="Gene3D" id="3.40.50.720">
    <property type="entry name" value="NAD(P)-binding Rossmann-like Domain"/>
    <property type="match status" value="1"/>
</dbReference>
<sequence>MEKCRSCGAENLVLVLDLGKQPWGNHFVPIEEFTGHPTYPLEAYFCEACTMVQIGYTVPKELMFTSHNYVSGTTRSLKIHFEKIGEDILKRAAFGPTDYILDIGGNDGTFLEYFHRLGKRVLNVDSGVKQAKLSNDKGIECRNQFFNLESAQAILAERGQALVIHGSGVFFHLEELHSVFEGIKVLLAPKGMVVAEFIYLPEMVHNNAFDQIYHEHLLYYSLKSFGYLLAQHGLEIYDAQLMPIHGGSCIAYIGHQGGHAKTEALAAMIQAEQAGKFDQVETYLEFAKRVATLKNQMTEMIEGLKAEGKSIQALGAPVKGSTIINYCGLDESVIDCAVEINPMKCGTYVPGTRIPVYHQDQTPAPDVYLMLSWNFKTEILEKLKDFRANGGQVLMPIPHPELI</sequence>
<evidence type="ECO:0000259" key="2">
    <source>
        <dbReference type="Pfam" id="PF08484"/>
    </source>
</evidence>
<dbReference type="AlphaFoldDB" id="A0A1F6G5U4"/>
<dbReference type="Gene3D" id="6.10.250.3100">
    <property type="match status" value="1"/>
</dbReference>
<evidence type="ECO:0000259" key="1">
    <source>
        <dbReference type="Pfam" id="PF08421"/>
    </source>
</evidence>
<organism evidence="3 4">
    <name type="scientific">Candidatus Lambdaproteobacteria bacterium RIFOXYD2_FULL_50_16</name>
    <dbReference type="NCBI Taxonomy" id="1817772"/>
    <lineage>
        <taxon>Bacteria</taxon>
        <taxon>Pseudomonadati</taxon>
        <taxon>Pseudomonadota</taxon>
        <taxon>Candidatus Lambdaproteobacteria</taxon>
    </lineage>
</organism>
<feature type="domain" description="Methyltransferase putative zinc binding" evidence="1">
    <location>
        <begin position="4"/>
        <end position="64"/>
    </location>
</feature>
<feature type="domain" description="C-methyltransferase" evidence="2">
    <location>
        <begin position="243"/>
        <end position="398"/>
    </location>
</feature>
<dbReference type="PANTHER" id="PTHR43861">
    <property type="entry name" value="TRANS-ACONITATE 2-METHYLTRANSFERASE-RELATED"/>
    <property type="match status" value="1"/>
</dbReference>
<dbReference type="Pfam" id="PF08484">
    <property type="entry name" value="Methyltransf_14"/>
    <property type="match status" value="1"/>
</dbReference>
<dbReference type="InterPro" id="IPR013691">
    <property type="entry name" value="MeTrfase_14"/>
</dbReference>
<dbReference type="Gene3D" id="3.40.50.150">
    <property type="entry name" value="Vaccinia Virus protein VP39"/>
    <property type="match status" value="1"/>
</dbReference>
<dbReference type="Gene3D" id="6.20.50.110">
    <property type="entry name" value="Methyltransferase, zinc-binding domain"/>
    <property type="match status" value="1"/>
</dbReference>
<dbReference type="Pfam" id="PF13489">
    <property type="entry name" value="Methyltransf_23"/>
    <property type="match status" value="1"/>
</dbReference>
<protein>
    <recommendedName>
        <fullName evidence="5">Methyltransferase</fullName>
    </recommendedName>
</protein>
<dbReference type="InterPro" id="IPR038576">
    <property type="entry name" value="Methyltransf_Zn-bd_dom_put_sf"/>
</dbReference>
<dbReference type="InterPro" id="IPR029063">
    <property type="entry name" value="SAM-dependent_MTases_sf"/>
</dbReference>
<accession>A0A1F6G5U4</accession>
<dbReference type="STRING" id="1817772.A2527_01705"/>
<dbReference type="SUPFAM" id="SSF53335">
    <property type="entry name" value="S-adenosyl-L-methionine-dependent methyltransferases"/>
    <property type="match status" value="1"/>
</dbReference>
<proteinExistence type="predicted"/>